<evidence type="ECO:0000313" key="2">
    <source>
        <dbReference type="Proteomes" id="UP001595530"/>
    </source>
</evidence>
<proteinExistence type="predicted"/>
<comment type="caution">
    <text evidence="1">The sequence shown here is derived from an EMBL/GenBank/DDBJ whole genome shotgun (WGS) entry which is preliminary data.</text>
</comment>
<organism evidence="1 2">
    <name type="scientific">Undibacterium arcticum</name>
    <dbReference type="NCBI Taxonomy" id="1762892"/>
    <lineage>
        <taxon>Bacteria</taxon>
        <taxon>Pseudomonadati</taxon>
        <taxon>Pseudomonadota</taxon>
        <taxon>Betaproteobacteria</taxon>
        <taxon>Burkholderiales</taxon>
        <taxon>Oxalobacteraceae</taxon>
        <taxon>Undibacterium</taxon>
    </lineage>
</organism>
<evidence type="ECO:0000313" key="1">
    <source>
        <dbReference type="EMBL" id="MFC3109872.1"/>
    </source>
</evidence>
<dbReference type="Proteomes" id="UP001595530">
    <property type="component" value="Unassembled WGS sequence"/>
</dbReference>
<dbReference type="EMBL" id="JBHRTP010000057">
    <property type="protein sequence ID" value="MFC3109872.1"/>
    <property type="molecule type" value="Genomic_DNA"/>
</dbReference>
<keyword evidence="2" id="KW-1185">Reference proteome</keyword>
<sequence length="60" mass="6109">MGSSTVFVNVDDTVSGFAWFCCGANALSLLAGKFTLASIGSWAQGEDAAAREPAPNLALT</sequence>
<protein>
    <submittedName>
        <fullName evidence="1">Uncharacterized protein</fullName>
    </submittedName>
</protein>
<accession>A0ABV7F808</accession>
<dbReference type="RefSeq" id="WP_390327411.1">
    <property type="nucleotide sequence ID" value="NZ_JBHRTP010000057.1"/>
</dbReference>
<reference evidence="2" key="1">
    <citation type="journal article" date="2019" name="Int. J. Syst. Evol. Microbiol.">
        <title>The Global Catalogue of Microorganisms (GCM) 10K type strain sequencing project: providing services to taxonomists for standard genome sequencing and annotation.</title>
        <authorList>
            <consortium name="The Broad Institute Genomics Platform"/>
            <consortium name="The Broad Institute Genome Sequencing Center for Infectious Disease"/>
            <person name="Wu L."/>
            <person name="Ma J."/>
        </authorList>
    </citation>
    <scope>NUCLEOTIDE SEQUENCE [LARGE SCALE GENOMIC DNA]</scope>
    <source>
        <strain evidence="2">KCTC 42986</strain>
    </source>
</reference>
<gene>
    <name evidence="1" type="ORF">ACFOFO_18210</name>
</gene>
<name>A0ABV7F808_9BURK</name>